<dbReference type="GO" id="GO:0016747">
    <property type="term" value="F:acyltransferase activity, transferring groups other than amino-acyl groups"/>
    <property type="evidence" value="ECO:0007669"/>
    <property type="project" value="InterPro"/>
</dbReference>
<comment type="caution">
    <text evidence="3">The sequence shown here is derived from an EMBL/GenBank/DDBJ whole genome shotgun (WGS) entry which is preliminary data.</text>
</comment>
<accession>A0A812SSE3</accession>
<feature type="transmembrane region" description="Helical" evidence="1">
    <location>
        <begin position="268"/>
        <end position="285"/>
    </location>
</feature>
<feature type="transmembrane region" description="Helical" evidence="1">
    <location>
        <begin position="170"/>
        <end position="190"/>
    </location>
</feature>
<keyword evidence="1" id="KW-0812">Transmembrane</keyword>
<feature type="transmembrane region" description="Helical" evidence="1">
    <location>
        <begin position="292"/>
        <end position="316"/>
    </location>
</feature>
<dbReference type="GO" id="GO:0016020">
    <property type="term" value="C:membrane"/>
    <property type="evidence" value="ECO:0007669"/>
    <property type="project" value="TreeGrafter"/>
</dbReference>
<dbReference type="InterPro" id="IPR050879">
    <property type="entry name" value="Acyltransferase_3"/>
</dbReference>
<dbReference type="AlphaFoldDB" id="A0A812SSE3"/>
<keyword evidence="4" id="KW-1185">Reference proteome</keyword>
<dbReference type="InterPro" id="IPR002656">
    <property type="entry name" value="Acyl_transf_3_dom"/>
</dbReference>
<dbReference type="PANTHER" id="PTHR23028:SF53">
    <property type="entry name" value="ACYL_TRANSF_3 DOMAIN-CONTAINING PROTEIN"/>
    <property type="match status" value="1"/>
</dbReference>
<keyword evidence="1" id="KW-0472">Membrane</keyword>
<evidence type="ECO:0000313" key="4">
    <source>
        <dbReference type="Proteomes" id="UP000604046"/>
    </source>
</evidence>
<reference evidence="3" key="1">
    <citation type="submission" date="2021-02" db="EMBL/GenBank/DDBJ databases">
        <authorList>
            <person name="Dougan E. K."/>
            <person name="Rhodes N."/>
            <person name="Thang M."/>
            <person name="Chan C."/>
        </authorList>
    </citation>
    <scope>NUCLEOTIDE SEQUENCE</scope>
</reference>
<evidence type="ECO:0000256" key="1">
    <source>
        <dbReference type="SAM" id="Phobius"/>
    </source>
</evidence>
<dbReference type="OrthoDB" id="439920at2759"/>
<gene>
    <name evidence="3" type="ORF">SNAT2548_LOCUS27577</name>
</gene>
<organism evidence="3 4">
    <name type="scientific">Symbiodinium natans</name>
    <dbReference type="NCBI Taxonomy" id="878477"/>
    <lineage>
        <taxon>Eukaryota</taxon>
        <taxon>Sar</taxon>
        <taxon>Alveolata</taxon>
        <taxon>Dinophyceae</taxon>
        <taxon>Suessiales</taxon>
        <taxon>Symbiodiniaceae</taxon>
        <taxon>Symbiodinium</taxon>
    </lineage>
</organism>
<dbReference type="EMBL" id="CAJNDS010002478">
    <property type="protein sequence ID" value="CAE7492056.1"/>
    <property type="molecule type" value="Genomic_DNA"/>
</dbReference>
<feature type="transmembrane region" description="Helical" evidence="1">
    <location>
        <begin position="6"/>
        <end position="27"/>
    </location>
</feature>
<keyword evidence="1" id="KW-1133">Transmembrane helix</keyword>
<name>A0A812SSE3_9DINO</name>
<proteinExistence type="predicted"/>
<feature type="transmembrane region" description="Helical" evidence="1">
    <location>
        <begin position="81"/>
        <end position="102"/>
    </location>
</feature>
<feature type="transmembrane region" description="Helical" evidence="1">
    <location>
        <begin position="39"/>
        <end position="61"/>
    </location>
</feature>
<dbReference type="PANTHER" id="PTHR23028">
    <property type="entry name" value="ACETYLTRANSFERASE"/>
    <property type="match status" value="1"/>
</dbReference>
<evidence type="ECO:0000259" key="2">
    <source>
        <dbReference type="Pfam" id="PF01757"/>
    </source>
</evidence>
<sequence length="371" mass="41030">MAEKNVLDHLTGIRSLLALWIVCGHYMPRAPSLGVLQAATCRSFMAVDFFVVMSGFITHWSYGKRLRTGELSVGGFYIRRLSYIILTTYVAMTMSILVVLVVPAYRSSFMPSAWTLLSCFGFVAHWIRPSTWCPAPPSWTIEALIPSWLLYPFLRRLLERIDAQHGSGALLLSALLVYLVSFGPLFALYLHQGYQLTWGQYATDFMWPPAQLGDFAIGVITAICSQKDESSEGWIGKAVLADVSLLACVGLVLFLPPPATHAECEANSSALLTHGLALAIAAFIYGSRKGGICAFFLSHPALVSLGKYSFEVYLFQWPLLAMFRQLCQQWPLAPDAFMAFLLLLWLVAGTYVEVLAPLINVGVRRLAASET</sequence>
<feature type="transmembrane region" description="Helical" evidence="1">
    <location>
        <begin position="238"/>
        <end position="256"/>
    </location>
</feature>
<dbReference type="GO" id="GO:0000271">
    <property type="term" value="P:polysaccharide biosynthetic process"/>
    <property type="evidence" value="ECO:0007669"/>
    <property type="project" value="TreeGrafter"/>
</dbReference>
<feature type="domain" description="Acyltransferase 3" evidence="2">
    <location>
        <begin position="10"/>
        <end position="347"/>
    </location>
</feature>
<feature type="transmembrane region" description="Helical" evidence="1">
    <location>
        <begin position="336"/>
        <end position="356"/>
    </location>
</feature>
<evidence type="ECO:0000313" key="3">
    <source>
        <dbReference type="EMBL" id="CAE7492056.1"/>
    </source>
</evidence>
<dbReference type="Pfam" id="PF01757">
    <property type="entry name" value="Acyl_transf_3"/>
    <property type="match status" value="1"/>
</dbReference>
<protein>
    <recommendedName>
        <fullName evidence="2">Acyltransferase 3 domain-containing protein</fullName>
    </recommendedName>
</protein>
<dbReference type="Proteomes" id="UP000604046">
    <property type="component" value="Unassembled WGS sequence"/>
</dbReference>